<keyword evidence="4" id="KW-1185">Reference proteome</keyword>
<dbReference type="InterPro" id="IPR000182">
    <property type="entry name" value="GNAT_dom"/>
</dbReference>
<dbReference type="Proteomes" id="UP000011682">
    <property type="component" value="Unassembled WGS sequence"/>
</dbReference>
<dbReference type="eggNOG" id="COG0456">
    <property type="taxonomic scope" value="Bacteria"/>
</dbReference>
<evidence type="ECO:0000313" key="3">
    <source>
        <dbReference type="EMBL" id="EPX57551.1"/>
    </source>
</evidence>
<dbReference type="PANTHER" id="PTHR13170">
    <property type="entry name" value="O-GLCNACASE"/>
    <property type="match status" value="1"/>
</dbReference>
<dbReference type="AlphaFoldDB" id="S9P321"/>
<sequence>MGSTLSRKGNDPTIQSMSTQVPPTPPRPSRSSQRIRPYQAEDWDAVYDICVRTGAMGEDARGLLADASLLPDIYAGPYLTFEPNLAFVVEDAGRVVGYTLGTANTAAFIETWRERWLPRVASRYPPPVEPTRTTDEWLVSTLHHPERMLTPEIAPYPAHLHLDLLPEARGGGNGRRLLEAFFLAAAAAGAHSVHMGTNAQAAPFFARMGFARLPEADHNNLVFFHGLTGPLPSARAGT</sequence>
<comment type="caution">
    <text evidence="3">The sequence shown here is derived from an EMBL/GenBank/DDBJ whole genome shotgun (WGS) entry which is preliminary data.</text>
</comment>
<dbReference type="PROSITE" id="PS51186">
    <property type="entry name" value="GNAT"/>
    <property type="match status" value="1"/>
</dbReference>
<feature type="compositionally biased region" description="Polar residues" evidence="1">
    <location>
        <begin position="1"/>
        <end position="17"/>
    </location>
</feature>
<proteinExistence type="predicted"/>
<feature type="domain" description="N-acetyltransferase" evidence="2">
    <location>
        <begin position="33"/>
        <end position="228"/>
    </location>
</feature>
<gene>
    <name evidence="3" type="ORF">D187_005606</name>
</gene>
<dbReference type="Pfam" id="PF13508">
    <property type="entry name" value="Acetyltransf_7"/>
    <property type="match status" value="1"/>
</dbReference>
<dbReference type="EMBL" id="ANAH02000044">
    <property type="protein sequence ID" value="EPX57551.1"/>
    <property type="molecule type" value="Genomic_DNA"/>
</dbReference>
<feature type="region of interest" description="Disordered" evidence="1">
    <location>
        <begin position="1"/>
        <end position="36"/>
    </location>
</feature>
<accession>S9P321</accession>
<dbReference type="InterPro" id="IPR016181">
    <property type="entry name" value="Acyl_CoA_acyltransferase"/>
</dbReference>
<dbReference type="Gene3D" id="3.40.630.30">
    <property type="match status" value="1"/>
</dbReference>
<dbReference type="PANTHER" id="PTHR13170:SF16">
    <property type="entry name" value="PROTEIN O-GLCNACASE"/>
    <property type="match status" value="1"/>
</dbReference>
<evidence type="ECO:0000313" key="4">
    <source>
        <dbReference type="Proteomes" id="UP000011682"/>
    </source>
</evidence>
<reference evidence="3" key="1">
    <citation type="submission" date="2013-05" db="EMBL/GenBank/DDBJ databases">
        <title>Genome assembly of Cystobacter fuscus DSM 2262.</title>
        <authorList>
            <person name="Sharma G."/>
            <person name="Khatri I."/>
            <person name="Kaur C."/>
            <person name="Mayilraj S."/>
            <person name="Subramanian S."/>
        </authorList>
    </citation>
    <scope>NUCLEOTIDE SEQUENCE [LARGE SCALE GENOMIC DNA]</scope>
    <source>
        <strain evidence="3">DSM 2262</strain>
    </source>
</reference>
<dbReference type="GO" id="GO:0016747">
    <property type="term" value="F:acyltransferase activity, transferring groups other than amino-acyl groups"/>
    <property type="evidence" value="ECO:0007669"/>
    <property type="project" value="InterPro"/>
</dbReference>
<organism evidence="3 4">
    <name type="scientific">Cystobacter fuscus (strain ATCC 25194 / DSM 2262 / NBRC 100088 / M29)</name>
    <dbReference type="NCBI Taxonomy" id="1242864"/>
    <lineage>
        <taxon>Bacteria</taxon>
        <taxon>Pseudomonadati</taxon>
        <taxon>Myxococcota</taxon>
        <taxon>Myxococcia</taxon>
        <taxon>Myxococcales</taxon>
        <taxon>Cystobacterineae</taxon>
        <taxon>Archangiaceae</taxon>
        <taxon>Cystobacter</taxon>
    </lineage>
</organism>
<name>S9P321_CYSF2</name>
<evidence type="ECO:0000259" key="2">
    <source>
        <dbReference type="PROSITE" id="PS51186"/>
    </source>
</evidence>
<dbReference type="SUPFAM" id="SSF55729">
    <property type="entry name" value="Acyl-CoA N-acyltransferases (Nat)"/>
    <property type="match status" value="1"/>
</dbReference>
<protein>
    <submittedName>
        <fullName evidence="3">Acetyltransferase</fullName>
    </submittedName>
</protein>
<evidence type="ECO:0000256" key="1">
    <source>
        <dbReference type="SAM" id="MobiDB-lite"/>
    </source>
</evidence>
<dbReference type="InterPro" id="IPR051822">
    <property type="entry name" value="Glycosyl_Hydrolase_84"/>
</dbReference>